<protein>
    <submittedName>
        <fullName evidence="1">Uncharacterized protein</fullName>
    </submittedName>
</protein>
<proteinExistence type="predicted"/>
<evidence type="ECO:0000313" key="1">
    <source>
        <dbReference type="EMBL" id="QJA61403.1"/>
    </source>
</evidence>
<dbReference type="EMBL" id="MT141440">
    <property type="protein sequence ID" value="QJA61403.1"/>
    <property type="molecule type" value="Genomic_DNA"/>
</dbReference>
<name>A0A6M3IV48_9ZZZZ</name>
<gene>
    <name evidence="1" type="ORF">MM415B00949_0027</name>
</gene>
<reference evidence="1" key="1">
    <citation type="submission" date="2020-03" db="EMBL/GenBank/DDBJ databases">
        <title>The deep terrestrial virosphere.</title>
        <authorList>
            <person name="Holmfeldt K."/>
            <person name="Nilsson E."/>
            <person name="Simone D."/>
            <person name="Lopez-Fernandez M."/>
            <person name="Wu X."/>
            <person name="de Brujin I."/>
            <person name="Lundin D."/>
            <person name="Andersson A."/>
            <person name="Bertilsson S."/>
            <person name="Dopson M."/>
        </authorList>
    </citation>
    <scope>NUCLEOTIDE SEQUENCE</scope>
    <source>
        <strain evidence="1">MM415B00949</strain>
    </source>
</reference>
<sequence>MLVSQREGGVNTSADLTVTMNIVERPYHIYKNSPICSVCQKPMVYLYTDIKRWKSFWKCRDCNTHGVTIGYPEEDEGDPSKRPTIFVSLLESCEYIIMPGDDYENRRIRENYLRLQDKQTEISGRGSREQISTIYALHL</sequence>
<organism evidence="1">
    <name type="scientific">viral metagenome</name>
    <dbReference type="NCBI Taxonomy" id="1070528"/>
    <lineage>
        <taxon>unclassified sequences</taxon>
        <taxon>metagenomes</taxon>
        <taxon>organismal metagenomes</taxon>
    </lineage>
</organism>
<dbReference type="AlphaFoldDB" id="A0A6M3IV48"/>
<accession>A0A6M3IV48</accession>